<accession>A0A4Q1HJR1</accession>
<dbReference type="OrthoDB" id="9802676at2"/>
<evidence type="ECO:0000259" key="1">
    <source>
        <dbReference type="Pfam" id="PF00561"/>
    </source>
</evidence>
<dbReference type="Pfam" id="PF00561">
    <property type="entry name" value="Abhydrolase_1"/>
    <property type="match status" value="1"/>
</dbReference>
<dbReference type="InterPro" id="IPR029058">
    <property type="entry name" value="AB_hydrolase_fold"/>
</dbReference>
<proteinExistence type="predicted"/>
<name>A0A4Q1HJR1_9BURK</name>
<dbReference type="InterPro" id="IPR050471">
    <property type="entry name" value="AB_hydrolase"/>
</dbReference>
<organism evidence="2 3">
    <name type="scientific">Achromobacter aloeverae</name>
    <dbReference type="NCBI Taxonomy" id="1750518"/>
    <lineage>
        <taxon>Bacteria</taxon>
        <taxon>Pseudomonadati</taxon>
        <taxon>Pseudomonadota</taxon>
        <taxon>Betaproteobacteria</taxon>
        <taxon>Burkholderiales</taxon>
        <taxon>Alcaligenaceae</taxon>
        <taxon>Achromobacter</taxon>
    </lineage>
</organism>
<keyword evidence="2" id="KW-0378">Hydrolase</keyword>
<dbReference type="AlphaFoldDB" id="A0A4Q1HJR1"/>
<dbReference type="PANTHER" id="PTHR43433">
    <property type="entry name" value="HYDROLASE, ALPHA/BETA FOLD FAMILY PROTEIN"/>
    <property type="match status" value="1"/>
</dbReference>
<keyword evidence="3" id="KW-1185">Reference proteome</keyword>
<protein>
    <submittedName>
        <fullName evidence="2">Alpha/beta hydrolase</fullName>
    </submittedName>
</protein>
<evidence type="ECO:0000313" key="2">
    <source>
        <dbReference type="EMBL" id="RXN87953.1"/>
    </source>
</evidence>
<dbReference type="PANTHER" id="PTHR43433:SF5">
    <property type="entry name" value="AB HYDROLASE-1 DOMAIN-CONTAINING PROTEIN"/>
    <property type="match status" value="1"/>
</dbReference>
<dbReference type="GO" id="GO:0016787">
    <property type="term" value="F:hydrolase activity"/>
    <property type="evidence" value="ECO:0007669"/>
    <property type="project" value="UniProtKB-KW"/>
</dbReference>
<gene>
    <name evidence="2" type="ORF">C7R54_15345</name>
</gene>
<comment type="caution">
    <text evidence="2">The sequence shown here is derived from an EMBL/GenBank/DDBJ whole genome shotgun (WGS) entry which is preliminary data.</text>
</comment>
<feature type="domain" description="AB hydrolase-1" evidence="1">
    <location>
        <begin position="55"/>
        <end position="178"/>
    </location>
</feature>
<dbReference type="Gene3D" id="3.40.50.1820">
    <property type="entry name" value="alpha/beta hydrolase"/>
    <property type="match status" value="1"/>
</dbReference>
<dbReference type="SUPFAM" id="SSF53474">
    <property type="entry name" value="alpha/beta-Hydrolases"/>
    <property type="match status" value="1"/>
</dbReference>
<dbReference type="EMBL" id="PYAL01000004">
    <property type="protein sequence ID" value="RXN87953.1"/>
    <property type="molecule type" value="Genomic_DNA"/>
</dbReference>
<reference evidence="2 3" key="1">
    <citation type="journal article" date="2017" name="Int. J. Syst. Evol. Microbiol.">
        <title>Achromobacter aloeverae sp. nov., isolated from the root of Aloe vera (L.) Burm.f.</title>
        <authorList>
            <person name="Kuncharoen N."/>
            <person name="Muramatsu Y."/>
            <person name="Shibata C."/>
            <person name="Kamakura Y."/>
            <person name="Nakagawa Y."/>
            <person name="Tanasupawat S."/>
        </authorList>
    </citation>
    <scope>NUCLEOTIDE SEQUENCE [LARGE SCALE GENOMIC DNA]</scope>
    <source>
        <strain evidence="2 3">AVA-1</strain>
    </source>
</reference>
<evidence type="ECO:0000313" key="3">
    <source>
        <dbReference type="Proteomes" id="UP000290849"/>
    </source>
</evidence>
<dbReference type="Proteomes" id="UP000290849">
    <property type="component" value="Unassembled WGS sequence"/>
</dbReference>
<dbReference type="InterPro" id="IPR000073">
    <property type="entry name" value="AB_hydrolase_1"/>
</dbReference>
<sequence length="249" mass="27692">MPVANVGDTALYYEDAGDPARPAILALAPGGLDSQARFWGVRANGEPRNFPDPRPFLARDFRLITLDQRNAGNSRAPYTRPVTWDDYAADHLGLLDHLGIERFHILGACIGGPFGFKLIERAGPRVASFVVQATSGLDARNREHFDHSFDSWSAGFRARRPDVDPALLARQYQALFGADFIFSVDRDFVATVTTPLLILRGHDTPHPGVISDEIHALARDTRIEDAWEGEENRARYPGLLLDFFYAHPV</sequence>
<dbReference type="RefSeq" id="WP_129151321.1">
    <property type="nucleotide sequence ID" value="NZ_JBHSDO010000011.1"/>
</dbReference>